<keyword evidence="1" id="KW-0812">Transmembrane</keyword>
<feature type="transmembrane region" description="Helical" evidence="1">
    <location>
        <begin position="154"/>
        <end position="173"/>
    </location>
</feature>
<gene>
    <name evidence="2" type="ORF">IE37_00021</name>
</gene>
<feature type="transmembrane region" description="Helical" evidence="1">
    <location>
        <begin position="129"/>
        <end position="147"/>
    </location>
</feature>
<dbReference type="Pfam" id="PF01252">
    <property type="entry name" value="Peptidase_A8"/>
    <property type="match status" value="1"/>
</dbReference>
<dbReference type="OrthoDB" id="1653128at2"/>
<accession>A0A315Y3E4</accession>
<organism evidence="2 3">
    <name type="scientific">Ruminococcus flavefaciens</name>
    <dbReference type="NCBI Taxonomy" id="1265"/>
    <lineage>
        <taxon>Bacteria</taxon>
        <taxon>Bacillati</taxon>
        <taxon>Bacillota</taxon>
        <taxon>Clostridia</taxon>
        <taxon>Eubacteriales</taxon>
        <taxon>Oscillospiraceae</taxon>
        <taxon>Ruminococcus</taxon>
    </lineage>
</organism>
<comment type="caution">
    <text evidence="2">The sequence shown here is derived from an EMBL/GenBank/DDBJ whole genome shotgun (WGS) entry which is preliminary data.</text>
</comment>
<sequence>MKEKETSKWHYLVFLIYPLLSLVYYIKYIKSFERALSFMLYVAVSFIVMVLLWKIISAVNSRFDLKKISVISVTAAVLAAVDQLIKLVLSKTGFETKLISNIFMIKQTHNVNQTGLFNFLKIETSQTSMLIFKAVLLVLVICLYRLFKSDTAKKAYVFAAAAVTSHLLDTVFYGYTLDYIFFRKIIVYDMKDYYVDVFVAALIIIVIGNELKKSKEKKKVI</sequence>
<dbReference type="AlphaFoldDB" id="A0A315Y3E4"/>
<dbReference type="Proteomes" id="UP000245720">
    <property type="component" value="Unassembled WGS sequence"/>
</dbReference>
<keyword evidence="1" id="KW-0472">Membrane</keyword>
<feature type="transmembrane region" description="Helical" evidence="1">
    <location>
        <begin position="68"/>
        <end position="89"/>
    </location>
</feature>
<reference evidence="2 3" key="1">
    <citation type="submission" date="2018-05" db="EMBL/GenBank/DDBJ databases">
        <title>The Hungate 1000. A catalogue of reference genomes from the rumen microbiome.</title>
        <authorList>
            <person name="Kelly W."/>
        </authorList>
    </citation>
    <scope>NUCLEOTIDE SEQUENCE [LARGE SCALE GENOMIC DNA]</scope>
    <source>
        <strain evidence="2 3">SAb67</strain>
    </source>
</reference>
<proteinExistence type="predicted"/>
<dbReference type="GO" id="GO:0004190">
    <property type="term" value="F:aspartic-type endopeptidase activity"/>
    <property type="evidence" value="ECO:0007669"/>
    <property type="project" value="InterPro"/>
</dbReference>
<evidence type="ECO:0000256" key="1">
    <source>
        <dbReference type="SAM" id="Phobius"/>
    </source>
</evidence>
<feature type="transmembrane region" description="Helical" evidence="1">
    <location>
        <begin position="193"/>
        <end position="211"/>
    </location>
</feature>
<evidence type="ECO:0000313" key="3">
    <source>
        <dbReference type="Proteomes" id="UP000245720"/>
    </source>
</evidence>
<protein>
    <submittedName>
        <fullName evidence="2">Signal peptidase (SPase) II</fullName>
    </submittedName>
</protein>
<dbReference type="EMBL" id="QGDI01000001">
    <property type="protein sequence ID" value="PWJ15130.1"/>
    <property type="molecule type" value="Genomic_DNA"/>
</dbReference>
<dbReference type="InterPro" id="IPR001872">
    <property type="entry name" value="Peptidase_A8"/>
</dbReference>
<feature type="transmembrane region" description="Helical" evidence="1">
    <location>
        <begin position="9"/>
        <end position="26"/>
    </location>
</feature>
<dbReference type="RefSeq" id="WP_109724956.1">
    <property type="nucleotide sequence ID" value="NZ_CACVSX010000042.1"/>
</dbReference>
<name>A0A315Y3E4_RUMFL</name>
<keyword evidence="1" id="KW-1133">Transmembrane helix</keyword>
<dbReference type="GO" id="GO:0016020">
    <property type="term" value="C:membrane"/>
    <property type="evidence" value="ECO:0007669"/>
    <property type="project" value="InterPro"/>
</dbReference>
<dbReference type="GO" id="GO:0006508">
    <property type="term" value="P:proteolysis"/>
    <property type="evidence" value="ECO:0007669"/>
    <property type="project" value="InterPro"/>
</dbReference>
<evidence type="ECO:0000313" key="2">
    <source>
        <dbReference type="EMBL" id="PWJ15130.1"/>
    </source>
</evidence>
<feature type="transmembrane region" description="Helical" evidence="1">
    <location>
        <begin position="38"/>
        <end position="56"/>
    </location>
</feature>